<dbReference type="InterPro" id="IPR000742">
    <property type="entry name" value="EGF"/>
</dbReference>
<dbReference type="AlphaFoldDB" id="A0A7S3FBD7"/>
<evidence type="ECO:0000256" key="1">
    <source>
        <dbReference type="PROSITE-ProRule" id="PRU00076"/>
    </source>
</evidence>
<dbReference type="PANTHER" id="PTHR24044">
    <property type="entry name" value="NOTCH LIGAND FAMILY MEMBER"/>
    <property type="match status" value="1"/>
</dbReference>
<proteinExistence type="predicted"/>
<accession>A0A7S3FBD7</accession>
<name>A0A7S3FBD7_9VIRI</name>
<comment type="caution">
    <text evidence="1">Lacks conserved residue(s) required for the propagation of feature annotation.</text>
</comment>
<protein>
    <recommendedName>
        <fullName evidence="2">EGF-like domain-containing protein</fullName>
    </recommendedName>
</protein>
<organism evidence="3">
    <name type="scientific">Prasinoderma singulare</name>
    <dbReference type="NCBI Taxonomy" id="676789"/>
    <lineage>
        <taxon>Eukaryota</taxon>
        <taxon>Viridiplantae</taxon>
        <taxon>Prasinodermophyta</taxon>
        <taxon>Prasinodermophyceae</taxon>
        <taxon>Prasinodermales</taxon>
        <taxon>Prasinodermaceae</taxon>
        <taxon>Prasinoderma</taxon>
    </lineage>
</organism>
<dbReference type="SMART" id="SM00181">
    <property type="entry name" value="EGF"/>
    <property type="match status" value="7"/>
</dbReference>
<dbReference type="Gene3D" id="2.10.25.10">
    <property type="entry name" value="Laminin"/>
    <property type="match status" value="3"/>
</dbReference>
<keyword evidence="1" id="KW-0245">EGF-like domain</keyword>
<keyword evidence="1" id="KW-1015">Disulfide bond</keyword>
<sequence>MALRLTRDPFYLERGIHEYTVRGTQRSRYVHPAYMSAAAVEDYLHEAELECARRPQCVSRTEDTHLPLRPNETFFRYGLPEPYIKQRLEREHAAVAAAIVRLEHEVENVPQSMNNTALCDKECMAALEGSLEFSVGPLGEGGPERGRSLESCGDNYAEGVQPWYCDSVVKAHFIREARLAHGRLSFRALKLRQEIEQEERWLIDNLNDRQAQLNTYTRGAYNTTLMQWVPLRTPSYYYVWIAHQLMYGVTADGGYSGWNCSVPCDACDAEHGTCQFDGSCECELGWYGDDCSKRCECFRHGGAGDTAVGAGLGLEVAESTAGLPIQAHGTCQRDGSCKCYRDEMGVQWTGADCFTKCAPCAHGECQMGGSCRCDEGWAGADCSVREYTECLPCDRLHGSCLVDGTCKCDKWWTGLDCSIPCWPCENGDCQLDGSCLCWPGWSLQDCSKHVGHDLVRSDFASGTEGWRAYNNSCAGQLQQVRTLDPNYGLQRASVAGIGCPRDEGVAWDPHMEHLWLSDRLPEDMDGEVAYFRAPLAFLGDKSGVYNLTLVYELHVGEGVHLAYRQGAEHGRYGGDVSLEPATRKYKNENERRAAALAERLAAAQNGRGAGMDVILVGGRPVDNTTEPNWAMDKYALYDWSRARFPELRLNRRWTKDRVASTVREYMHTPQMYVGIKATDEHATPRPCAGEHCPVYFNFDVLDGAGWQFLATIPKGFGWTDNEFVAVAEGTHFVKGREGVPAYQDGGVPRWDFERGETWRPDDMAAAVGGRRTGQERRYGVSYSVQMNMQAGGQSDNFNFAGAWTADERRGWDMLPEVYDAIEIVRSERWGEPAGEDDLRELLASLTELLIRADYYSTVNSPSGALGVGELVRMDHVSWAKRDKHEGNPAAWEEVDHDRYMDWLVNLGEFYQSAAAQDYVAQKLEERRLSICSGNGVKGDDRRTCVCNPGYIGDECEFECLPCVHGVCGTNGTCACDVGWTAPLCDIGCPPCDEAHGECIHLPELDARYAGGYGPRSKRRRSPYHSLEELEDEYNWNLPSACKCDVGWGGAPYNGAFVDGCSLSCPNCNLTQSACDGFTGSREYQMEVAPPPGEQFELLGDGTPFIPMVGAYEALCRCDDGIVGLLCDMACPDCGDKGVCGVSSDGDRAVCECECFETVCYTGANCQLLCPSNADTGLVCSGVGTCSTRFTGGKERAVCDCDRGYMLNDCSFSTAVCGNFVREGEEECDSGDSGDGSQIDPGCADDCTIVPGYRCDENSAGTSSCALIQ</sequence>
<evidence type="ECO:0000313" key="3">
    <source>
        <dbReference type="EMBL" id="CAE0137474.1"/>
    </source>
</evidence>
<dbReference type="PROSITE" id="PS01186">
    <property type="entry name" value="EGF_2"/>
    <property type="match status" value="1"/>
</dbReference>
<dbReference type="InterPro" id="IPR050906">
    <property type="entry name" value="Notch_signaling"/>
</dbReference>
<dbReference type="EMBL" id="HBHY01009970">
    <property type="protein sequence ID" value="CAE0137474.1"/>
    <property type="molecule type" value="Transcribed_RNA"/>
</dbReference>
<dbReference type="PROSITE" id="PS50026">
    <property type="entry name" value="EGF_3"/>
    <property type="match status" value="1"/>
</dbReference>
<feature type="disulfide bond" evidence="1">
    <location>
        <begin position="946"/>
        <end position="955"/>
    </location>
</feature>
<feature type="domain" description="EGF-like" evidence="2">
    <location>
        <begin position="922"/>
        <end position="956"/>
    </location>
</feature>
<reference evidence="3" key="1">
    <citation type="submission" date="2021-01" db="EMBL/GenBank/DDBJ databases">
        <authorList>
            <person name="Corre E."/>
            <person name="Pelletier E."/>
            <person name="Niang G."/>
            <person name="Scheremetjew M."/>
            <person name="Finn R."/>
            <person name="Kale V."/>
            <person name="Holt S."/>
            <person name="Cochrane G."/>
            <person name="Meng A."/>
            <person name="Brown T."/>
            <person name="Cohen L."/>
        </authorList>
    </citation>
    <scope>NUCLEOTIDE SEQUENCE</scope>
    <source>
        <strain evidence="3">RCC927</strain>
    </source>
</reference>
<evidence type="ECO:0000259" key="2">
    <source>
        <dbReference type="PROSITE" id="PS50026"/>
    </source>
</evidence>
<dbReference type="PROSITE" id="PS00022">
    <property type="entry name" value="EGF_1"/>
    <property type="match status" value="4"/>
</dbReference>
<gene>
    <name evidence="3" type="ORF">PSIN1315_LOCUS6424</name>
</gene>